<protein>
    <submittedName>
        <fullName evidence="1">Uncharacterized protein</fullName>
    </submittedName>
</protein>
<proteinExistence type="predicted"/>
<organism evidence="1 2">
    <name type="scientific">Candidatus Roizmanbacteria bacterium CG22_combo_CG10-13_8_21_14_all_34_12</name>
    <dbReference type="NCBI Taxonomy" id="1974860"/>
    <lineage>
        <taxon>Bacteria</taxon>
        <taxon>Candidatus Roizmaniibacteriota</taxon>
    </lineage>
</organism>
<sequence>MAQTKYFRFEKNGNNLEIMTTDFGNLNNRVQVELYPGIKFSFPSNGIINSSFESTKLKTVSPETLYCIYSFGLKTWGLFVRKNIGQRKNDLQQLKKLINKEKLSKITNNVFLKIGKLELKVPVFLLS</sequence>
<dbReference type="EMBL" id="PCTC01000005">
    <property type="protein sequence ID" value="PIP63862.1"/>
    <property type="molecule type" value="Genomic_DNA"/>
</dbReference>
<evidence type="ECO:0000313" key="2">
    <source>
        <dbReference type="Proteomes" id="UP000229699"/>
    </source>
</evidence>
<reference evidence="1 2" key="1">
    <citation type="submission" date="2017-09" db="EMBL/GenBank/DDBJ databases">
        <title>Depth-based differentiation of microbial function through sediment-hosted aquifers and enrichment of novel symbionts in the deep terrestrial subsurface.</title>
        <authorList>
            <person name="Probst A.J."/>
            <person name="Ladd B."/>
            <person name="Jarett J.K."/>
            <person name="Geller-Mcgrath D.E."/>
            <person name="Sieber C.M."/>
            <person name="Emerson J.B."/>
            <person name="Anantharaman K."/>
            <person name="Thomas B.C."/>
            <person name="Malmstrom R."/>
            <person name="Stieglmeier M."/>
            <person name="Klingl A."/>
            <person name="Woyke T."/>
            <person name="Ryan C.M."/>
            <person name="Banfield J.F."/>
        </authorList>
    </citation>
    <scope>NUCLEOTIDE SEQUENCE [LARGE SCALE GENOMIC DNA]</scope>
    <source>
        <strain evidence="1">CG22_combo_CG10-13_8_21_14_all_34_12</strain>
    </source>
</reference>
<dbReference type="AlphaFoldDB" id="A0A2H0C1T3"/>
<gene>
    <name evidence="1" type="ORF">COW97_00195</name>
</gene>
<comment type="caution">
    <text evidence="1">The sequence shown here is derived from an EMBL/GenBank/DDBJ whole genome shotgun (WGS) entry which is preliminary data.</text>
</comment>
<dbReference type="Proteomes" id="UP000229699">
    <property type="component" value="Unassembled WGS sequence"/>
</dbReference>
<evidence type="ECO:0000313" key="1">
    <source>
        <dbReference type="EMBL" id="PIP63862.1"/>
    </source>
</evidence>
<accession>A0A2H0C1T3</accession>
<name>A0A2H0C1T3_9BACT</name>